<feature type="transmembrane region" description="Helical" evidence="1">
    <location>
        <begin position="12"/>
        <end position="28"/>
    </location>
</feature>
<proteinExistence type="predicted"/>
<name>A0A268RZ82_SHOCL</name>
<feature type="transmembrane region" description="Helical" evidence="1">
    <location>
        <begin position="44"/>
        <end position="61"/>
    </location>
</feature>
<dbReference type="RefSeq" id="WP_094428131.1">
    <property type="nucleotide sequence ID" value="NZ_CP019985.1"/>
</dbReference>
<evidence type="ECO:0000256" key="1">
    <source>
        <dbReference type="SAM" id="Phobius"/>
    </source>
</evidence>
<keyword evidence="1" id="KW-1133">Transmembrane helix</keyword>
<gene>
    <name evidence="2" type="ORF">CHH61_13000</name>
</gene>
<keyword evidence="1" id="KW-0472">Membrane</keyword>
<organism evidence="2 3">
    <name type="scientific">Shouchella clausii</name>
    <name type="common">Alkalihalobacillus clausii</name>
    <dbReference type="NCBI Taxonomy" id="79880"/>
    <lineage>
        <taxon>Bacteria</taxon>
        <taxon>Bacillati</taxon>
        <taxon>Bacillota</taxon>
        <taxon>Bacilli</taxon>
        <taxon>Bacillales</taxon>
        <taxon>Bacillaceae</taxon>
        <taxon>Shouchella</taxon>
    </lineage>
</organism>
<feature type="transmembrane region" description="Helical" evidence="1">
    <location>
        <begin position="150"/>
        <end position="172"/>
    </location>
</feature>
<comment type="caution">
    <text evidence="2">The sequence shown here is derived from an EMBL/GenBank/DDBJ whole genome shotgun (WGS) entry which is preliminary data.</text>
</comment>
<sequence>MNKNRLRLTDMIVTILISVVFAVVYRLWTPITDLVSLPGLQADQLLYGMWFIAGTIAALLIKKPGVALLAETAAASGEFFAGSPYGPLLLLYGALQGLGIELAFALFKYRVYTVWTASLGAVFASLASLGLDYFNAYLSDLTTWNITLRVVFRTLGSIIIAGFLASALVRALEKTGVSTLLRPVSQADYDLFASKRSKKDE</sequence>
<dbReference type="PIRSF" id="PIRSF037394">
    <property type="entry name" value="ABC_thiamine-permease_YkoE_prd"/>
    <property type="match status" value="1"/>
</dbReference>
<evidence type="ECO:0000313" key="3">
    <source>
        <dbReference type="Proteomes" id="UP000216133"/>
    </source>
</evidence>
<dbReference type="Pfam" id="PF09819">
    <property type="entry name" value="ABC_cobalt"/>
    <property type="match status" value="1"/>
</dbReference>
<reference evidence="2 3" key="1">
    <citation type="submission" date="2017-07" db="EMBL/GenBank/DDBJ databases">
        <title>Isolation and whole genome analysis of endospore-forming bacteria from heroin.</title>
        <authorList>
            <person name="Kalinowski J."/>
            <person name="Ahrens B."/>
            <person name="Al-Dilaimi A."/>
            <person name="Winkler A."/>
            <person name="Wibberg D."/>
            <person name="Schleenbecker U."/>
            <person name="Ruckert C."/>
            <person name="Wolfel R."/>
            <person name="Grass G."/>
        </authorList>
    </citation>
    <scope>NUCLEOTIDE SEQUENCE [LARGE SCALE GENOMIC DNA]</scope>
    <source>
        <strain evidence="2 3">7523-2</strain>
    </source>
</reference>
<dbReference type="AlphaFoldDB" id="A0A268RZ82"/>
<accession>A0A268RZ82</accession>
<dbReference type="EMBL" id="NPBS01000067">
    <property type="protein sequence ID" value="PAF25550.1"/>
    <property type="molecule type" value="Genomic_DNA"/>
</dbReference>
<dbReference type="GeneID" id="86926046"/>
<dbReference type="InterPro" id="IPR017195">
    <property type="entry name" value="ABC_thiamin-permease_prd"/>
</dbReference>
<dbReference type="Proteomes" id="UP000216133">
    <property type="component" value="Unassembled WGS sequence"/>
</dbReference>
<protein>
    <submittedName>
        <fullName evidence="2">Thiamine ABC transporter permease</fullName>
    </submittedName>
</protein>
<evidence type="ECO:0000313" key="2">
    <source>
        <dbReference type="EMBL" id="PAF25550.1"/>
    </source>
</evidence>
<keyword evidence="1" id="KW-0812">Transmembrane</keyword>
<feature type="transmembrane region" description="Helical" evidence="1">
    <location>
        <begin position="114"/>
        <end position="138"/>
    </location>
</feature>